<keyword evidence="5 9" id="KW-0808">Transferase</keyword>
<comment type="function">
    <text evidence="9">Involved in the cellular defense against the biological effects of O6-methylguanine (O6-MeG) and O4-methylthymine (O4-MeT) in DNA. Repairs the methylated nucleobase in DNA by stoichiometrically transferring the methyl group to a cysteine residue in the enzyme. This is a suicide reaction: the enzyme is irreversibly inactivated.</text>
</comment>
<dbReference type="GO" id="GO:0003908">
    <property type="term" value="F:methylated-DNA-[protein]-cysteine S-methyltransferase activity"/>
    <property type="evidence" value="ECO:0007669"/>
    <property type="project" value="UniProtKB-UniRule"/>
</dbReference>
<feature type="domain" description="Methylated-DNA-[protein]-cysteine S-methyltransferase DNA binding" evidence="10">
    <location>
        <begin position="88"/>
        <end position="168"/>
    </location>
</feature>
<feature type="active site" description="Nucleophile; methyl group acceptor" evidence="9">
    <location>
        <position position="137"/>
    </location>
</feature>
<reference evidence="12 13" key="1">
    <citation type="journal article" date="2014" name="Genome Announc.">
        <title>Complete genome sequence of Magnetospirillum gryphiswaldense MSR-1.</title>
        <authorList>
            <person name="Wang X."/>
            <person name="Wang Q."/>
            <person name="Zhang W."/>
            <person name="Wang Y."/>
            <person name="Li L."/>
            <person name="Wen T."/>
            <person name="Zhang T."/>
            <person name="Zhang Y."/>
            <person name="Xu J."/>
            <person name="Hu J."/>
            <person name="Li S."/>
            <person name="Liu L."/>
            <person name="Liu J."/>
            <person name="Jiang W."/>
            <person name="Tian J."/>
            <person name="Li Y."/>
            <person name="Schuler D."/>
            <person name="Wang L."/>
            <person name="Li J."/>
        </authorList>
    </citation>
    <scope>NUCLEOTIDE SEQUENCE [LARGE SCALE GENOMIC DNA]</scope>
    <source>
        <strain evidence="13">DSM 6361 / JCM 21280 / NBRC 15271 / MSR-1</strain>
    </source>
</reference>
<dbReference type="HAMAP" id="MF_00772">
    <property type="entry name" value="OGT"/>
    <property type="match status" value="1"/>
</dbReference>
<evidence type="ECO:0000256" key="5">
    <source>
        <dbReference type="ARBA" id="ARBA00022679"/>
    </source>
</evidence>
<keyword evidence="7 9" id="KW-0234">DNA repair</keyword>
<dbReference type="SUPFAM" id="SSF46767">
    <property type="entry name" value="Methylated DNA-protein cysteine methyltransferase, C-terminal domain"/>
    <property type="match status" value="1"/>
</dbReference>
<name>V6F7S2_MAGGM</name>
<evidence type="ECO:0000256" key="4">
    <source>
        <dbReference type="ARBA" id="ARBA00022603"/>
    </source>
</evidence>
<comment type="catalytic activity">
    <reaction evidence="8 9">
        <text>a 6-O-methyl-2'-deoxyguanosine in DNA + L-cysteinyl-[protein] = S-methyl-L-cysteinyl-[protein] + a 2'-deoxyguanosine in DNA</text>
        <dbReference type="Rhea" id="RHEA:24000"/>
        <dbReference type="Rhea" id="RHEA-COMP:10131"/>
        <dbReference type="Rhea" id="RHEA-COMP:10132"/>
        <dbReference type="Rhea" id="RHEA-COMP:11367"/>
        <dbReference type="Rhea" id="RHEA-COMP:11368"/>
        <dbReference type="ChEBI" id="CHEBI:29950"/>
        <dbReference type="ChEBI" id="CHEBI:82612"/>
        <dbReference type="ChEBI" id="CHEBI:85445"/>
        <dbReference type="ChEBI" id="CHEBI:85448"/>
        <dbReference type="EC" id="2.1.1.63"/>
    </reaction>
</comment>
<dbReference type="PANTHER" id="PTHR10815">
    <property type="entry name" value="METHYLATED-DNA--PROTEIN-CYSTEINE METHYLTRANSFERASE"/>
    <property type="match status" value="1"/>
</dbReference>
<evidence type="ECO:0000256" key="9">
    <source>
        <dbReference type="HAMAP-Rule" id="MF_00772"/>
    </source>
</evidence>
<proteinExistence type="inferred from homology"/>
<dbReference type="EC" id="2.1.1.63" evidence="9"/>
<dbReference type="InterPro" id="IPR036217">
    <property type="entry name" value="MethylDNA_cys_MeTrfase_DNAb"/>
</dbReference>
<dbReference type="GO" id="GO:0005737">
    <property type="term" value="C:cytoplasm"/>
    <property type="evidence" value="ECO:0007669"/>
    <property type="project" value="UniProtKB-SubCell"/>
</dbReference>
<keyword evidence="13" id="KW-1185">Reference proteome</keyword>
<dbReference type="InterPro" id="IPR014048">
    <property type="entry name" value="MethylDNA_cys_MeTrfase_DNA-bd"/>
</dbReference>
<dbReference type="NCBIfam" id="TIGR00589">
    <property type="entry name" value="ogt"/>
    <property type="match status" value="1"/>
</dbReference>
<dbReference type="KEGG" id="mgy:MGMSRv2__3318"/>
<comment type="miscellaneous">
    <text evidence="9">This enzyme catalyzes only one turnover and therefore is not strictly catalytic. According to one definition, an enzyme is a biocatalyst that acts repeatedly and over many reaction cycles.</text>
</comment>
<dbReference type="InterPro" id="IPR023546">
    <property type="entry name" value="MGMT"/>
</dbReference>
<dbReference type="Pfam" id="PF02870">
    <property type="entry name" value="Methyltransf_1N"/>
    <property type="match status" value="1"/>
</dbReference>
<accession>V6F7S2</accession>
<keyword evidence="3 9" id="KW-0963">Cytoplasm</keyword>
<dbReference type="GO" id="GO:0032259">
    <property type="term" value="P:methylation"/>
    <property type="evidence" value="ECO:0007669"/>
    <property type="project" value="UniProtKB-KW"/>
</dbReference>
<evidence type="ECO:0000256" key="7">
    <source>
        <dbReference type="ARBA" id="ARBA00023204"/>
    </source>
</evidence>
<comment type="subcellular location">
    <subcellularLocation>
        <location evidence="9">Cytoplasm</location>
    </subcellularLocation>
</comment>
<dbReference type="InterPro" id="IPR036631">
    <property type="entry name" value="MGMT_N_sf"/>
</dbReference>
<dbReference type="EMBL" id="HG794546">
    <property type="protein sequence ID" value="CDL00533.1"/>
    <property type="molecule type" value="Genomic_DNA"/>
</dbReference>
<evidence type="ECO:0000256" key="3">
    <source>
        <dbReference type="ARBA" id="ARBA00022490"/>
    </source>
</evidence>
<organism evidence="12 13">
    <name type="scientific">Magnetospirillum gryphiswaldense (strain DSM 6361 / JCM 21280 / NBRC 15271 / MSR-1)</name>
    <dbReference type="NCBI Taxonomy" id="431944"/>
    <lineage>
        <taxon>Bacteria</taxon>
        <taxon>Pseudomonadati</taxon>
        <taxon>Pseudomonadota</taxon>
        <taxon>Alphaproteobacteria</taxon>
        <taxon>Rhodospirillales</taxon>
        <taxon>Rhodospirillaceae</taxon>
        <taxon>Magnetospirillum</taxon>
    </lineage>
</organism>
<evidence type="ECO:0000256" key="1">
    <source>
        <dbReference type="ARBA" id="ARBA00001286"/>
    </source>
</evidence>
<gene>
    <name evidence="12" type="primary">ogt</name>
    <name evidence="12" type="ordered locus">MGMSRv2__3318</name>
</gene>
<comment type="catalytic activity">
    <reaction evidence="1 9">
        <text>a 4-O-methyl-thymidine in DNA + L-cysteinyl-[protein] = a thymidine in DNA + S-methyl-L-cysteinyl-[protein]</text>
        <dbReference type="Rhea" id="RHEA:53428"/>
        <dbReference type="Rhea" id="RHEA-COMP:10131"/>
        <dbReference type="Rhea" id="RHEA-COMP:10132"/>
        <dbReference type="Rhea" id="RHEA-COMP:13555"/>
        <dbReference type="Rhea" id="RHEA-COMP:13556"/>
        <dbReference type="ChEBI" id="CHEBI:29950"/>
        <dbReference type="ChEBI" id="CHEBI:82612"/>
        <dbReference type="ChEBI" id="CHEBI:137386"/>
        <dbReference type="ChEBI" id="CHEBI:137387"/>
        <dbReference type="EC" id="2.1.1.63"/>
    </reaction>
</comment>
<dbReference type="Pfam" id="PF01035">
    <property type="entry name" value="DNA_binding_1"/>
    <property type="match status" value="1"/>
</dbReference>
<dbReference type="Proteomes" id="UP000018922">
    <property type="component" value="Chromosome I"/>
</dbReference>
<evidence type="ECO:0000256" key="8">
    <source>
        <dbReference type="ARBA" id="ARBA00049348"/>
    </source>
</evidence>
<dbReference type="GO" id="GO:0006307">
    <property type="term" value="P:DNA alkylation repair"/>
    <property type="evidence" value="ECO:0007669"/>
    <property type="project" value="UniProtKB-UniRule"/>
</dbReference>
<dbReference type="PANTHER" id="PTHR10815:SF13">
    <property type="entry name" value="METHYLATED-DNA--PROTEIN-CYSTEINE METHYLTRANSFERASE"/>
    <property type="match status" value="1"/>
</dbReference>
<comment type="similarity">
    <text evidence="2 9">Belongs to the MGMT family.</text>
</comment>
<evidence type="ECO:0000313" key="13">
    <source>
        <dbReference type="Proteomes" id="UP000018922"/>
    </source>
</evidence>
<protein>
    <recommendedName>
        <fullName evidence="9">Methylated-DNA--protein-cysteine methyltransferase</fullName>
        <ecNumber evidence="9">2.1.1.63</ecNumber>
    </recommendedName>
    <alternativeName>
        <fullName evidence="9">6-O-methylguanine-DNA methyltransferase</fullName>
        <shortName evidence="9">MGMT</shortName>
    </alternativeName>
    <alternativeName>
        <fullName evidence="9">O-6-methylguanine-DNA-alkyltransferase</fullName>
    </alternativeName>
</protein>
<dbReference type="InterPro" id="IPR008332">
    <property type="entry name" value="MethylG_MeTrfase_N"/>
</dbReference>
<dbReference type="InterPro" id="IPR001497">
    <property type="entry name" value="MethylDNA_cys_MeTrfase_AS"/>
</dbReference>
<keyword evidence="6 9" id="KW-0227">DNA damage</keyword>
<dbReference type="SUPFAM" id="SSF53155">
    <property type="entry name" value="Methylated DNA-protein cysteine methyltransferase domain"/>
    <property type="match status" value="1"/>
</dbReference>
<dbReference type="InterPro" id="IPR036388">
    <property type="entry name" value="WH-like_DNA-bd_sf"/>
</dbReference>
<evidence type="ECO:0000259" key="11">
    <source>
        <dbReference type="Pfam" id="PF02870"/>
    </source>
</evidence>
<sequence length="171" mass="18235">MLGPHGFARRSCPDVEGGIMPFISLNTEVGPLTIFADDEAIVAVDWGWPPETDEPPGPLLERARDQLEAYFAGTLTAFDLPLAPHGTAFQRKVWASIAGIPFGKVRTYGDLARELETGPRALGTACGRNPIPIIIPCHRVLGTNGSLGGYSGMDGIDTKRALLKLEGVSLP</sequence>
<keyword evidence="4 9" id="KW-0489">Methyltransferase</keyword>
<evidence type="ECO:0000259" key="10">
    <source>
        <dbReference type="Pfam" id="PF01035"/>
    </source>
</evidence>
<dbReference type="AlphaFoldDB" id="V6F7S2"/>
<dbReference type="HOGENOM" id="CLU_000445_52_2_5"/>
<evidence type="ECO:0000256" key="6">
    <source>
        <dbReference type="ARBA" id="ARBA00022763"/>
    </source>
</evidence>
<dbReference type="STRING" id="1430440.MGMSRv2__3318"/>
<dbReference type="Gene3D" id="3.30.160.70">
    <property type="entry name" value="Methylated DNA-protein cysteine methyltransferase domain"/>
    <property type="match status" value="1"/>
</dbReference>
<dbReference type="PROSITE" id="PS00374">
    <property type="entry name" value="MGMT"/>
    <property type="match status" value="1"/>
</dbReference>
<evidence type="ECO:0000256" key="2">
    <source>
        <dbReference type="ARBA" id="ARBA00008711"/>
    </source>
</evidence>
<evidence type="ECO:0000313" key="12">
    <source>
        <dbReference type="EMBL" id="CDL00533.1"/>
    </source>
</evidence>
<dbReference type="eggNOG" id="COG0350">
    <property type="taxonomic scope" value="Bacteria"/>
</dbReference>
<dbReference type="FunFam" id="1.10.10.10:FF:000214">
    <property type="entry name" value="Methylated-DNA--protein-cysteine methyltransferase"/>
    <property type="match status" value="1"/>
</dbReference>
<dbReference type="CDD" id="cd06445">
    <property type="entry name" value="ATase"/>
    <property type="match status" value="1"/>
</dbReference>
<feature type="domain" description="Methylguanine DNA methyltransferase ribonuclease-like" evidence="11">
    <location>
        <begin position="25"/>
        <end position="84"/>
    </location>
</feature>
<dbReference type="Gene3D" id="1.10.10.10">
    <property type="entry name" value="Winged helix-like DNA-binding domain superfamily/Winged helix DNA-binding domain"/>
    <property type="match status" value="1"/>
</dbReference>